<keyword evidence="4" id="KW-1185">Reference proteome</keyword>
<dbReference type="AlphaFoldDB" id="A0A2T9YC67"/>
<dbReference type="Proteomes" id="UP000245383">
    <property type="component" value="Unassembled WGS sequence"/>
</dbReference>
<feature type="compositionally biased region" description="Pro residues" evidence="1">
    <location>
        <begin position="374"/>
        <end position="384"/>
    </location>
</feature>
<organism evidence="3 4">
    <name type="scientific">Smittium simulii</name>
    <dbReference type="NCBI Taxonomy" id="133385"/>
    <lineage>
        <taxon>Eukaryota</taxon>
        <taxon>Fungi</taxon>
        <taxon>Fungi incertae sedis</taxon>
        <taxon>Zoopagomycota</taxon>
        <taxon>Kickxellomycotina</taxon>
        <taxon>Harpellomycetes</taxon>
        <taxon>Harpellales</taxon>
        <taxon>Legeriomycetaceae</taxon>
        <taxon>Smittium</taxon>
    </lineage>
</organism>
<gene>
    <name evidence="3" type="ORF">BB561_005115</name>
</gene>
<reference evidence="3 4" key="1">
    <citation type="journal article" date="2018" name="MBio">
        <title>Comparative Genomics Reveals the Core Gene Toolbox for the Fungus-Insect Symbiosis.</title>
        <authorList>
            <person name="Wang Y."/>
            <person name="Stata M."/>
            <person name="Wang W."/>
            <person name="Stajich J.E."/>
            <person name="White M.M."/>
            <person name="Moncalvo J.M."/>
        </authorList>
    </citation>
    <scope>NUCLEOTIDE SEQUENCE [LARGE SCALE GENOMIC DNA]</scope>
    <source>
        <strain evidence="3 4">SWE-8-4</strain>
    </source>
</reference>
<keyword evidence="2" id="KW-0732">Signal</keyword>
<dbReference type="OrthoDB" id="5582182at2759"/>
<feature type="signal peptide" evidence="2">
    <location>
        <begin position="1"/>
        <end position="24"/>
    </location>
</feature>
<evidence type="ECO:0000256" key="1">
    <source>
        <dbReference type="SAM" id="MobiDB-lite"/>
    </source>
</evidence>
<evidence type="ECO:0008006" key="5">
    <source>
        <dbReference type="Google" id="ProtNLM"/>
    </source>
</evidence>
<proteinExistence type="predicted"/>
<evidence type="ECO:0000313" key="4">
    <source>
        <dbReference type="Proteomes" id="UP000245383"/>
    </source>
</evidence>
<feature type="chain" id="PRO_5015599631" description="DUF4939 domain-containing protein" evidence="2">
    <location>
        <begin position="25"/>
        <end position="384"/>
    </location>
</feature>
<name>A0A2T9YC67_9FUNG</name>
<dbReference type="EMBL" id="MBFR01000289">
    <property type="protein sequence ID" value="PVU89905.1"/>
    <property type="molecule type" value="Genomic_DNA"/>
</dbReference>
<accession>A0A2T9YC67</accession>
<comment type="caution">
    <text evidence="3">The sequence shown here is derived from an EMBL/GenBank/DDBJ whole genome shotgun (WGS) entry which is preliminary data.</text>
</comment>
<evidence type="ECO:0000256" key="2">
    <source>
        <dbReference type="SAM" id="SignalP"/>
    </source>
</evidence>
<feature type="region of interest" description="Disordered" evidence="1">
    <location>
        <begin position="359"/>
        <end position="384"/>
    </location>
</feature>
<dbReference type="STRING" id="133385.A0A2T9YC67"/>
<evidence type="ECO:0000313" key="3">
    <source>
        <dbReference type="EMBL" id="PVU89905.1"/>
    </source>
</evidence>
<protein>
    <recommendedName>
        <fullName evidence="5">DUF4939 domain-containing protein</fullName>
    </recommendedName>
</protein>
<sequence length="384" mass="43816">MNNKHLANQYLSLVFPCFSLPVSALTDTIAQQYNRRHRAVTYNIDSWNHRSTLLFSTPTSTLTNPLSEQFLKLPDAARFDGNPTNFQAFMSSMNLYFWTKPESFQIERNYIVFLGAQHAGPASVWFGNLINDNSDILQSFSLFIQEFSRNFSDPSSARDNRYNHLALVNQFLKSLNNNVMNFKIMDNLPDNLDDNIKIAIRVDNHNNTWNQLYNTLSKQQKKNKGVENSVSAFTADNPDILHLTAPSDQLREKPAPTSNSFIDYKQINLLDLSFKLLEYSINVEAIDGNYEKLTLYSINSLKIPIVLGLPWPKLYSPKYFGAKILLNDMDIKSSNADTSDNADQSDEDSNKFFNIKQNTEAIPDLNPNYYPDTTPIPPPDLNPD</sequence>